<dbReference type="AlphaFoldDB" id="I2C6V2"/>
<protein>
    <submittedName>
        <fullName evidence="2">Uncharacterized protein</fullName>
    </submittedName>
</protein>
<dbReference type="HOGENOM" id="CLU_058613_1_1_9"/>
<feature type="region of interest" description="Disordered" evidence="1">
    <location>
        <begin position="279"/>
        <end position="322"/>
    </location>
</feature>
<evidence type="ECO:0000313" key="3">
    <source>
        <dbReference type="Proteomes" id="UP000002878"/>
    </source>
</evidence>
<gene>
    <name evidence="2" type="ORF">MUS_2446</name>
</gene>
<evidence type="ECO:0000256" key="1">
    <source>
        <dbReference type="SAM" id="MobiDB-lite"/>
    </source>
</evidence>
<name>I2C6V2_BACAY</name>
<proteinExistence type="predicted"/>
<dbReference type="PATRIC" id="fig|1126211.3.peg.2330"/>
<dbReference type="EMBL" id="CP003332">
    <property type="protein sequence ID" value="AFJ62376.1"/>
    <property type="molecule type" value="Genomic_DNA"/>
</dbReference>
<accession>I2C6V2</accession>
<organism evidence="2 3">
    <name type="scientific">Bacillus amyloliquefaciens (strain Y2)</name>
    <name type="common">Bacillus amyloliquefaciens subsp. plantarum (strain B9601-Y2)</name>
    <dbReference type="NCBI Taxonomy" id="1155777"/>
    <lineage>
        <taxon>Bacteria</taxon>
        <taxon>Bacillati</taxon>
        <taxon>Bacillota</taxon>
        <taxon>Bacilli</taxon>
        <taxon>Bacillales</taxon>
        <taxon>Bacillaceae</taxon>
        <taxon>Bacillus</taxon>
        <taxon>Bacillus amyloliquefaciens group</taxon>
    </lineage>
</organism>
<feature type="compositionally biased region" description="Basic and acidic residues" evidence="1">
    <location>
        <begin position="281"/>
        <end position="305"/>
    </location>
</feature>
<evidence type="ECO:0000313" key="2">
    <source>
        <dbReference type="EMBL" id="AFJ62376.1"/>
    </source>
</evidence>
<sequence>MAEARHRSLFERGGSKMNGLSQVDYSDYMPAPQQATNVTTEAMVSRQAQEVQAAMVIAKKFPRDVYAAFDRIKKACERRLLAENAVYEYPRGGSKVSGPSIRLAEALAQNWGNIDYGIMELEQKAGESSVMAYAWDLETNTRQTKIFTVKHERKARGAITKLDDPRDIYEMVANQGARRLRACILGVIPGDIVDAAVDMCQQTLISGHKEPLEDRLRNALSLFKKEFGVTKEMIQEYIGNSIDAFTEQDFLKIGRIYTSLRDGMAKKEDYFNIKATGATKSKAEEEFKKQKEQVGKADEKKKKAGDPANEGDSGAKQGELLF</sequence>
<dbReference type="Proteomes" id="UP000002878">
    <property type="component" value="Chromosome"/>
</dbReference>
<reference evidence="2 3" key="1">
    <citation type="journal article" date="2012" name="J. Biotechnol.">
        <title>Genome sequence of the plant growth promoting strain Bacillus amyloliquefaciens subsp. plantarum B9601-Y2 and expression of mersacidin and other secondary metabolites.</title>
        <authorList>
            <person name="He P."/>
            <person name="Hao K."/>
            <person name="Blom J."/>
            <person name="Ruckert C."/>
            <person name="Vater J."/>
            <person name="Mao Z."/>
            <person name="Wu Y."/>
            <person name="Hou M."/>
            <person name="He P."/>
            <person name="He Y."/>
            <person name="Borriss R."/>
        </authorList>
    </citation>
    <scope>NUCLEOTIDE SEQUENCE [LARGE SCALE GENOMIC DNA]</scope>
    <source>
        <strain evidence="2">Y2</strain>
    </source>
</reference>
<dbReference type="KEGG" id="bqy:MUS_2446"/>